<comment type="caution">
    <text evidence="1">The sequence shown here is derived from an EMBL/GenBank/DDBJ whole genome shotgun (WGS) entry which is preliminary data.</text>
</comment>
<name>A0A4R5F8J9_9FLAO</name>
<dbReference type="OrthoDB" id="2603324at2"/>
<protein>
    <recommendedName>
        <fullName evidence="3">Acetylglutamate kinase</fullName>
    </recommendedName>
</protein>
<accession>A0A4R5F8J9</accession>
<evidence type="ECO:0000313" key="1">
    <source>
        <dbReference type="EMBL" id="TDE44525.1"/>
    </source>
</evidence>
<dbReference type="AlphaFoldDB" id="A0A4R5F8J9"/>
<dbReference type="EMBL" id="SMLG01000005">
    <property type="protein sequence ID" value="TDE44525.1"/>
    <property type="molecule type" value="Genomic_DNA"/>
</dbReference>
<evidence type="ECO:0008006" key="3">
    <source>
        <dbReference type="Google" id="ProtNLM"/>
    </source>
</evidence>
<organism evidence="1 2">
    <name type="scientific">Flavobacterium rhamnosiphilum</name>
    <dbReference type="NCBI Taxonomy" id="2541724"/>
    <lineage>
        <taxon>Bacteria</taxon>
        <taxon>Pseudomonadati</taxon>
        <taxon>Bacteroidota</taxon>
        <taxon>Flavobacteriia</taxon>
        <taxon>Flavobacteriales</taxon>
        <taxon>Flavobacteriaceae</taxon>
        <taxon>Flavobacterium</taxon>
    </lineage>
</organism>
<evidence type="ECO:0000313" key="2">
    <source>
        <dbReference type="Proteomes" id="UP000294814"/>
    </source>
</evidence>
<gene>
    <name evidence="1" type="ORF">E0I26_08570</name>
</gene>
<reference evidence="1 2" key="1">
    <citation type="submission" date="2019-03" db="EMBL/GenBank/DDBJ databases">
        <title>Novel species of Flavobacterium.</title>
        <authorList>
            <person name="Liu Q."/>
            <person name="Xin Y.-H."/>
        </authorList>
    </citation>
    <scope>NUCLEOTIDE SEQUENCE [LARGE SCALE GENOMIC DNA]</scope>
    <source>
        <strain evidence="1 2">LB3P52</strain>
    </source>
</reference>
<sequence>MRKLWEDHVTWTRNVILCLVDELPGTDQAIKRLLQNQVDIGNAIKPFYGEAAGNKLTKLLKEHIIIAADVVNAAEAGNTVALNKANKKWYANADEISEFLCKANPKWALKDMKMMMNDHLKLTTNEAVQRIKKNYDADVIAYDKVHNEILEMSDMLANGIIKQFPEKFKTGGNMKSSR</sequence>
<dbReference type="Proteomes" id="UP000294814">
    <property type="component" value="Unassembled WGS sequence"/>
</dbReference>
<keyword evidence="2" id="KW-1185">Reference proteome</keyword>
<proteinExistence type="predicted"/>